<feature type="compositionally biased region" description="Polar residues" evidence="1">
    <location>
        <begin position="19"/>
        <end position="28"/>
    </location>
</feature>
<dbReference type="EMBL" id="JACHJV010000001">
    <property type="protein sequence ID" value="MBB4926054.1"/>
    <property type="molecule type" value="Genomic_DNA"/>
</dbReference>
<organism evidence="2 3">
    <name type="scientific">Kitasatospora kifunensis</name>
    <name type="common">Streptomyces kifunensis</name>
    <dbReference type="NCBI Taxonomy" id="58351"/>
    <lineage>
        <taxon>Bacteria</taxon>
        <taxon>Bacillati</taxon>
        <taxon>Actinomycetota</taxon>
        <taxon>Actinomycetes</taxon>
        <taxon>Kitasatosporales</taxon>
        <taxon>Streptomycetaceae</taxon>
        <taxon>Kitasatospora</taxon>
    </lineage>
</organism>
<keyword evidence="3" id="KW-1185">Reference proteome</keyword>
<evidence type="ECO:0000313" key="2">
    <source>
        <dbReference type="EMBL" id="MBB4926054.1"/>
    </source>
</evidence>
<accession>A0A7W7VXW1</accession>
<comment type="caution">
    <text evidence="2">The sequence shown here is derived from an EMBL/GenBank/DDBJ whole genome shotgun (WGS) entry which is preliminary data.</text>
</comment>
<sequence>MSRDGSSSGPRQLIASLLTRPTESQSGQPALPVPEASAAEVIATAQRITRLGPSAEPCSPTPQPDLLRLATALVVDEHPSASSWSAADRGALSAWVAVLIERRGEDGVQHLIRALNRV</sequence>
<protein>
    <submittedName>
        <fullName evidence="2">Uncharacterized protein</fullName>
    </submittedName>
</protein>
<feature type="compositionally biased region" description="Polar residues" evidence="1">
    <location>
        <begin position="1"/>
        <end position="10"/>
    </location>
</feature>
<name>A0A7W7VXW1_KITKI</name>
<gene>
    <name evidence="2" type="ORF">FHR34_005047</name>
</gene>
<dbReference type="RefSeq" id="WP_184938779.1">
    <property type="nucleotide sequence ID" value="NZ_JACHJV010000001.1"/>
</dbReference>
<dbReference type="Proteomes" id="UP000540506">
    <property type="component" value="Unassembled WGS sequence"/>
</dbReference>
<proteinExistence type="predicted"/>
<evidence type="ECO:0000256" key="1">
    <source>
        <dbReference type="SAM" id="MobiDB-lite"/>
    </source>
</evidence>
<evidence type="ECO:0000313" key="3">
    <source>
        <dbReference type="Proteomes" id="UP000540506"/>
    </source>
</evidence>
<reference evidence="2 3" key="1">
    <citation type="submission" date="2020-08" db="EMBL/GenBank/DDBJ databases">
        <title>Sequencing the genomes of 1000 actinobacteria strains.</title>
        <authorList>
            <person name="Klenk H.-P."/>
        </authorList>
    </citation>
    <scope>NUCLEOTIDE SEQUENCE [LARGE SCALE GENOMIC DNA]</scope>
    <source>
        <strain evidence="2 3">DSM 41654</strain>
    </source>
</reference>
<feature type="region of interest" description="Disordered" evidence="1">
    <location>
        <begin position="1"/>
        <end position="34"/>
    </location>
</feature>
<dbReference type="AlphaFoldDB" id="A0A7W7VXW1"/>